<comment type="caution">
    <text evidence="1">The sequence shown here is derived from an EMBL/GenBank/DDBJ whole genome shotgun (WGS) entry which is preliminary data.</text>
</comment>
<evidence type="ECO:0008006" key="3">
    <source>
        <dbReference type="Google" id="ProtNLM"/>
    </source>
</evidence>
<sequence>MLTPDQADELKDKLFEVRCAAEDIREAVRDGATQTELEGLIDDLVTLTRVTEKLR</sequence>
<accession>A0ABM9XPS1</accession>
<organism evidence="1 2">
    <name type="scientific">Corynebacterium glucuronolyticum ATCC 51866</name>
    <dbReference type="NCBI Taxonomy" id="548478"/>
    <lineage>
        <taxon>Bacteria</taxon>
        <taxon>Bacillati</taxon>
        <taxon>Actinomycetota</taxon>
        <taxon>Actinomycetes</taxon>
        <taxon>Mycobacteriales</taxon>
        <taxon>Corynebacteriaceae</taxon>
        <taxon>Corynebacterium</taxon>
    </lineage>
</organism>
<dbReference type="Proteomes" id="UP000006237">
    <property type="component" value="Unassembled WGS sequence"/>
</dbReference>
<dbReference type="EMBL" id="ACHF01000033">
    <property type="protein sequence ID" value="EEI63162.1"/>
    <property type="molecule type" value="Genomic_DNA"/>
</dbReference>
<gene>
    <name evidence="1" type="ORF">HMPREF0293_1361</name>
</gene>
<reference evidence="1 2" key="1">
    <citation type="submission" date="2009-01" db="EMBL/GenBank/DDBJ databases">
        <authorList>
            <person name="Qin X."/>
            <person name="Bachman B."/>
            <person name="Battles P."/>
            <person name="Bell A."/>
            <person name="Bess C."/>
            <person name="Bickham C."/>
            <person name="Chaboub L."/>
            <person name="Chen D."/>
            <person name="Coyle M."/>
            <person name="Deiros D.R."/>
            <person name="Dinh H."/>
            <person name="Forbes L."/>
            <person name="Fowler G."/>
            <person name="Francisco L."/>
            <person name="Fu Q."/>
            <person name="Gubbala S."/>
            <person name="Hale W."/>
            <person name="Han Y."/>
            <person name="Hemphill L."/>
            <person name="Highlander S.K."/>
            <person name="Hirani K."/>
            <person name="Hogues M."/>
            <person name="Jackson L."/>
            <person name="Jakkamsetti A."/>
            <person name="Javaid M."/>
            <person name="Jiang H."/>
            <person name="Korchina V."/>
            <person name="Kovar C."/>
            <person name="Lara F."/>
            <person name="Lee S."/>
            <person name="Mata R."/>
            <person name="Mathew T."/>
            <person name="Moen C."/>
            <person name="Morales K."/>
            <person name="Munidasa M."/>
            <person name="Nazareth L."/>
            <person name="Ngo R."/>
            <person name="Nguyen L."/>
            <person name="Okwuonu G."/>
            <person name="Ongeri F."/>
            <person name="Patil S."/>
            <person name="Petrosino J."/>
            <person name="Pham C."/>
            <person name="Pham P."/>
            <person name="Pu L.-L."/>
            <person name="Puazo M."/>
            <person name="Raj R."/>
            <person name="Reid J."/>
            <person name="Rouhana J."/>
            <person name="Saada N."/>
            <person name="Shang Y."/>
            <person name="Simmons D."/>
            <person name="Thornton R."/>
            <person name="Warren J."/>
            <person name="Weissenberger G."/>
            <person name="Zhang J."/>
            <person name="Zhang L."/>
            <person name="Zhou C."/>
            <person name="Zhu D."/>
            <person name="Muzny D."/>
            <person name="Worley K."/>
            <person name="Gibbs R."/>
        </authorList>
    </citation>
    <scope>NUCLEOTIDE SEQUENCE [LARGE SCALE GENOMIC DNA]</scope>
    <source>
        <strain evidence="1 2">ATCC 51866</strain>
    </source>
</reference>
<protein>
    <recommendedName>
        <fullName evidence="3">MarR family transcriptional regulator</fullName>
    </recommendedName>
</protein>
<evidence type="ECO:0000313" key="1">
    <source>
        <dbReference type="EMBL" id="EEI63162.1"/>
    </source>
</evidence>
<dbReference type="RefSeq" id="WP_005393900.1">
    <property type="nucleotide sequence ID" value="NZ_GG667033.1"/>
</dbReference>
<name>A0ABM9XPS1_9CORY</name>
<keyword evidence="2" id="KW-1185">Reference proteome</keyword>
<proteinExistence type="predicted"/>
<evidence type="ECO:0000313" key="2">
    <source>
        <dbReference type="Proteomes" id="UP000006237"/>
    </source>
</evidence>